<keyword evidence="5 8" id="KW-0812">Transmembrane</keyword>
<feature type="transmembrane region" description="Helical" evidence="8">
    <location>
        <begin position="74"/>
        <end position="97"/>
    </location>
</feature>
<keyword evidence="6 8" id="KW-1133">Transmembrane helix</keyword>
<evidence type="ECO:0000256" key="4">
    <source>
        <dbReference type="ARBA" id="ARBA00022544"/>
    </source>
</evidence>
<dbReference type="EMBL" id="CP018145">
    <property type="protein sequence ID" value="ASJ52671.1"/>
    <property type="molecule type" value="Genomic_DNA"/>
</dbReference>
<comment type="similarity">
    <text evidence="2">Belongs to the amino acid-polyamine-organocation (APC) superfamily. Spore germination protein (SGP) (TC 2.A.3.9) family.</text>
</comment>
<dbReference type="GO" id="GO:0009847">
    <property type="term" value="P:spore germination"/>
    <property type="evidence" value="ECO:0007669"/>
    <property type="project" value="InterPro"/>
</dbReference>
<evidence type="ECO:0000256" key="6">
    <source>
        <dbReference type="ARBA" id="ARBA00022989"/>
    </source>
</evidence>
<feature type="transmembrane region" description="Helical" evidence="8">
    <location>
        <begin position="305"/>
        <end position="321"/>
    </location>
</feature>
<feature type="transmembrane region" description="Helical" evidence="8">
    <location>
        <begin position="224"/>
        <end position="242"/>
    </location>
</feature>
<dbReference type="NCBIfam" id="TIGR00912">
    <property type="entry name" value="2A0309"/>
    <property type="match status" value="1"/>
</dbReference>
<dbReference type="PANTHER" id="PTHR34975">
    <property type="entry name" value="SPORE GERMINATION PROTEIN A2"/>
    <property type="match status" value="1"/>
</dbReference>
<organism evidence="9 10">
    <name type="scientific">Brevibacillus formosus</name>
    <dbReference type="NCBI Taxonomy" id="54913"/>
    <lineage>
        <taxon>Bacteria</taxon>
        <taxon>Bacillati</taxon>
        <taxon>Bacillota</taxon>
        <taxon>Bacilli</taxon>
        <taxon>Bacillales</taxon>
        <taxon>Paenibacillaceae</taxon>
        <taxon>Brevibacillus</taxon>
    </lineage>
</organism>
<comment type="subcellular location">
    <subcellularLocation>
        <location evidence="1">Membrane</location>
        <topology evidence="1">Multi-pass membrane protein</topology>
    </subcellularLocation>
</comment>
<evidence type="ECO:0000256" key="3">
    <source>
        <dbReference type="ARBA" id="ARBA00022448"/>
    </source>
</evidence>
<evidence type="ECO:0000256" key="7">
    <source>
        <dbReference type="ARBA" id="ARBA00023136"/>
    </source>
</evidence>
<keyword evidence="3" id="KW-0813">Transport</keyword>
<dbReference type="InterPro" id="IPR004761">
    <property type="entry name" value="Spore_GerAB"/>
</dbReference>
<dbReference type="Pfam" id="PF03845">
    <property type="entry name" value="Spore_permease"/>
    <property type="match status" value="1"/>
</dbReference>
<keyword evidence="7 8" id="KW-0472">Membrane</keyword>
<evidence type="ECO:0000256" key="5">
    <source>
        <dbReference type="ARBA" id="ARBA00022692"/>
    </source>
</evidence>
<proteinExistence type="inferred from homology"/>
<accession>A0A220MCB2</accession>
<reference evidence="9 10" key="1">
    <citation type="submission" date="2016-11" db="EMBL/GenBank/DDBJ databases">
        <authorList>
            <person name="Jaros S."/>
            <person name="Januszkiewicz K."/>
            <person name="Wedrychowicz H."/>
        </authorList>
    </citation>
    <scope>NUCLEOTIDE SEQUENCE [LARGE SCALE GENOMIC DNA]</scope>
    <source>
        <strain evidence="9 10">NF2</strain>
    </source>
</reference>
<sequence length="376" mass="42199">MENQQRNFGTWQLTSIMLSSMIGVGILTIPRSSTALLHQMGWVGPIVGGLIASVAVVAIVYLGHEFPGLTFVEFMPRIFGAVIGALCVFLFILYQFFNAGITARLFGEVVVTSVLPNTPLEAIIVTLLLLVVFLCFHEIEVVARVNELLIPFLLLPSILIPLFALMNADWYNLLPLHIESWTHVVKTSLDSYSLYTGYELLMVYFAFSIPGARLGLASMTGMSSAIIVYVMTVIAGITVFGYEELQRLVWPSLELVKVTQRTGWFLERFESAYLAIWVASVFTTIGNMFYATIFSLRRWFGKGILFQRISAIVMMVPLFYSTLVPQNIVELFSYSDNLNTMGYMVTVFIPIMLAITQFLRNQINKRRKGNNEKGGT</sequence>
<dbReference type="GO" id="GO:0016020">
    <property type="term" value="C:membrane"/>
    <property type="evidence" value="ECO:0007669"/>
    <property type="project" value="UniProtKB-SubCell"/>
</dbReference>
<evidence type="ECO:0000313" key="10">
    <source>
        <dbReference type="Proteomes" id="UP000197781"/>
    </source>
</evidence>
<dbReference type="AlphaFoldDB" id="A0A220MCB2"/>
<feature type="transmembrane region" description="Helical" evidence="8">
    <location>
        <begin position="148"/>
        <end position="166"/>
    </location>
</feature>
<dbReference type="RefSeq" id="WP_088906561.1">
    <property type="nucleotide sequence ID" value="NZ_CP018145.1"/>
</dbReference>
<evidence type="ECO:0000256" key="1">
    <source>
        <dbReference type="ARBA" id="ARBA00004141"/>
    </source>
</evidence>
<name>A0A220MCB2_9BACL</name>
<feature type="transmembrane region" description="Helical" evidence="8">
    <location>
        <begin position="12"/>
        <end position="30"/>
    </location>
</feature>
<feature type="transmembrane region" description="Helical" evidence="8">
    <location>
        <begin position="192"/>
        <end position="212"/>
    </location>
</feature>
<dbReference type="Gene3D" id="1.20.1740.10">
    <property type="entry name" value="Amino acid/polyamine transporter I"/>
    <property type="match status" value="1"/>
</dbReference>
<evidence type="ECO:0000313" key="9">
    <source>
        <dbReference type="EMBL" id="ASJ52671.1"/>
    </source>
</evidence>
<feature type="transmembrane region" description="Helical" evidence="8">
    <location>
        <begin position="117"/>
        <end position="136"/>
    </location>
</feature>
<feature type="transmembrane region" description="Helical" evidence="8">
    <location>
        <begin position="42"/>
        <end position="62"/>
    </location>
</feature>
<evidence type="ECO:0000256" key="8">
    <source>
        <dbReference type="SAM" id="Phobius"/>
    </source>
</evidence>
<dbReference type="KEGG" id="bfm:BP422_03355"/>
<gene>
    <name evidence="9" type="ORF">BP422_03355</name>
</gene>
<keyword evidence="4" id="KW-0309">Germination</keyword>
<evidence type="ECO:0000256" key="2">
    <source>
        <dbReference type="ARBA" id="ARBA00007998"/>
    </source>
</evidence>
<dbReference type="Proteomes" id="UP000197781">
    <property type="component" value="Chromosome"/>
</dbReference>
<feature type="transmembrane region" description="Helical" evidence="8">
    <location>
        <begin position="272"/>
        <end position="293"/>
    </location>
</feature>
<protein>
    <submittedName>
        <fullName evidence="9">Spore gernimation protein</fullName>
    </submittedName>
</protein>
<feature type="transmembrane region" description="Helical" evidence="8">
    <location>
        <begin position="341"/>
        <end position="359"/>
    </location>
</feature>
<dbReference type="PANTHER" id="PTHR34975:SF2">
    <property type="entry name" value="SPORE GERMINATION PROTEIN A2"/>
    <property type="match status" value="1"/>
</dbReference>